<dbReference type="Pfam" id="PF02036">
    <property type="entry name" value="SCP2"/>
    <property type="match status" value="1"/>
</dbReference>
<dbReference type="EMBL" id="PDOE01000016">
    <property type="protein sequence ID" value="RKL65489.1"/>
    <property type="molecule type" value="Genomic_DNA"/>
</dbReference>
<accession>A0A3A9JZ77</accession>
<evidence type="ECO:0000313" key="3">
    <source>
        <dbReference type="Proteomes" id="UP000281498"/>
    </source>
</evidence>
<dbReference type="OrthoDB" id="2891310at2"/>
<name>A0A3A9JZ77_9BACI</name>
<evidence type="ECO:0000313" key="2">
    <source>
        <dbReference type="EMBL" id="RKL65489.1"/>
    </source>
</evidence>
<keyword evidence="3" id="KW-1185">Reference proteome</keyword>
<dbReference type="RefSeq" id="WP_110938902.1">
    <property type="nucleotide sequence ID" value="NZ_PDOE01000016.1"/>
</dbReference>
<dbReference type="InterPro" id="IPR003033">
    <property type="entry name" value="SCP2_sterol-bd_dom"/>
</dbReference>
<proteinExistence type="predicted"/>
<sequence length="124" mass="14668">MSNQKTKFGLEADIMNHLLIKSMEGMTKTSHLRELLKKHHLIVQVKYLEKRWYMNLDNKDFKLTLDEDVCDIMISGDEDELKLLFRGEDFLLAMKRRGDLEVEGSLKHLLWLESLLYLSQKTVK</sequence>
<protein>
    <recommendedName>
        <fullName evidence="1">SCP2 domain-containing protein</fullName>
    </recommendedName>
</protein>
<reference evidence="2 3" key="1">
    <citation type="submission" date="2017-10" db="EMBL/GenBank/DDBJ databases">
        <title>Bacillus sp. nov., a halophilic bacterium isolated from a Keqin Lake.</title>
        <authorList>
            <person name="Wang H."/>
        </authorList>
    </citation>
    <scope>NUCLEOTIDE SEQUENCE [LARGE SCALE GENOMIC DNA]</scope>
    <source>
        <strain evidence="2 3">KCTC 13187</strain>
    </source>
</reference>
<organism evidence="2 3">
    <name type="scientific">Salipaludibacillus neizhouensis</name>
    <dbReference type="NCBI Taxonomy" id="885475"/>
    <lineage>
        <taxon>Bacteria</taxon>
        <taxon>Bacillati</taxon>
        <taxon>Bacillota</taxon>
        <taxon>Bacilli</taxon>
        <taxon>Bacillales</taxon>
        <taxon>Bacillaceae</taxon>
    </lineage>
</organism>
<dbReference type="SUPFAM" id="SSF55718">
    <property type="entry name" value="SCP-like"/>
    <property type="match status" value="1"/>
</dbReference>
<dbReference type="AlphaFoldDB" id="A0A3A9JZ77"/>
<dbReference type="Gene3D" id="3.30.1050.10">
    <property type="entry name" value="SCP2 sterol-binding domain"/>
    <property type="match status" value="1"/>
</dbReference>
<evidence type="ECO:0000259" key="1">
    <source>
        <dbReference type="Pfam" id="PF02036"/>
    </source>
</evidence>
<comment type="caution">
    <text evidence="2">The sequence shown here is derived from an EMBL/GenBank/DDBJ whole genome shotgun (WGS) entry which is preliminary data.</text>
</comment>
<gene>
    <name evidence="2" type="ORF">CR203_20655</name>
</gene>
<dbReference type="InterPro" id="IPR036527">
    <property type="entry name" value="SCP2_sterol-bd_dom_sf"/>
</dbReference>
<dbReference type="Proteomes" id="UP000281498">
    <property type="component" value="Unassembled WGS sequence"/>
</dbReference>
<feature type="domain" description="SCP2" evidence="1">
    <location>
        <begin position="30"/>
        <end position="116"/>
    </location>
</feature>